<organism evidence="5 6">
    <name type="scientific">Novosphingobium hassiacum</name>
    <dbReference type="NCBI Taxonomy" id="173676"/>
    <lineage>
        <taxon>Bacteria</taxon>
        <taxon>Pseudomonadati</taxon>
        <taxon>Pseudomonadota</taxon>
        <taxon>Alphaproteobacteria</taxon>
        <taxon>Sphingomonadales</taxon>
        <taxon>Sphingomonadaceae</taxon>
        <taxon>Novosphingobium</taxon>
    </lineage>
</organism>
<evidence type="ECO:0000313" key="6">
    <source>
        <dbReference type="Proteomes" id="UP000562395"/>
    </source>
</evidence>
<evidence type="ECO:0000256" key="2">
    <source>
        <dbReference type="ARBA" id="ARBA00023125"/>
    </source>
</evidence>
<dbReference type="SUPFAM" id="SSF51306">
    <property type="entry name" value="LexA/Signal peptidase"/>
    <property type="match status" value="1"/>
</dbReference>
<gene>
    <name evidence="5" type="ORF">GGQ88_000157</name>
</gene>
<evidence type="ECO:0000259" key="4">
    <source>
        <dbReference type="Pfam" id="PF00717"/>
    </source>
</evidence>
<dbReference type="InterPro" id="IPR001387">
    <property type="entry name" value="Cro/C1-type_HTH"/>
</dbReference>
<dbReference type="GO" id="GO:0003677">
    <property type="term" value="F:DNA binding"/>
    <property type="evidence" value="ECO:0007669"/>
    <property type="project" value="UniProtKB-KW"/>
</dbReference>
<dbReference type="InterPro" id="IPR015927">
    <property type="entry name" value="Peptidase_S24_S26A/B/C"/>
</dbReference>
<evidence type="ECO:0000256" key="3">
    <source>
        <dbReference type="ARBA" id="ARBA00023163"/>
    </source>
</evidence>
<sequence>MDELTEDSRLIRELVEYSGLAPATLAKRAGVAPSTVSRPFNGTATTRLGRSVLQKLQAAFPDFPGWTKPLPMDAVNTRPGDSAEMVPVHHIDLSFGLGSAIMDTEIFEDQAETLDFPKSWLRLITASPPNQLCWASGRGNSMYPTIGDGDVILIDRGQRSLLDSDLIWAVSYGDAATIKRLRPMPDGGVKMMPDNPNVPPETAYDGELNIFGRVIAVVRRL</sequence>
<dbReference type="RefSeq" id="WP_183611124.1">
    <property type="nucleotide sequence ID" value="NZ_JACICY010000001.1"/>
</dbReference>
<dbReference type="InterPro" id="IPR039418">
    <property type="entry name" value="LexA-like"/>
</dbReference>
<dbReference type="InterPro" id="IPR036286">
    <property type="entry name" value="LexA/Signal_pep-like_sf"/>
</dbReference>
<keyword evidence="1" id="KW-0805">Transcription regulation</keyword>
<dbReference type="CDD" id="cd06529">
    <property type="entry name" value="S24_LexA-like"/>
    <property type="match status" value="1"/>
</dbReference>
<evidence type="ECO:0000313" key="5">
    <source>
        <dbReference type="EMBL" id="MBB3858917.1"/>
    </source>
</evidence>
<dbReference type="EMBL" id="JACICY010000001">
    <property type="protein sequence ID" value="MBB3858917.1"/>
    <property type="molecule type" value="Genomic_DNA"/>
</dbReference>
<reference evidence="5 6" key="1">
    <citation type="submission" date="2020-08" db="EMBL/GenBank/DDBJ databases">
        <title>Genomic Encyclopedia of Type Strains, Phase IV (KMG-IV): sequencing the most valuable type-strain genomes for metagenomic binning, comparative biology and taxonomic classification.</title>
        <authorList>
            <person name="Goeker M."/>
        </authorList>
    </citation>
    <scope>NUCLEOTIDE SEQUENCE [LARGE SCALE GENOMIC DNA]</scope>
    <source>
        <strain evidence="5 6">DSM 14552</strain>
    </source>
</reference>
<accession>A0A7W6EU88</accession>
<keyword evidence="3" id="KW-0804">Transcription</keyword>
<dbReference type="PANTHER" id="PTHR40661">
    <property type="match status" value="1"/>
</dbReference>
<dbReference type="CDD" id="cd00093">
    <property type="entry name" value="HTH_XRE"/>
    <property type="match status" value="1"/>
</dbReference>
<proteinExistence type="predicted"/>
<keyword evidence="2" id="KW-0238">DNA-binding</keyword>
<dbReference type="AlphaFoldDB" id="A0A7W6EU88"/>
<dbReference type="PANTHER" id="PTHR40661:SF3">
    <property type="entry name" value="FELS-1 PROPHAGE TRANSCRIPTIONAL REGULATOR"/>
    <property type="match status" value="1"/>
</dbReference>
<evidence type="ECO:0000256" key="1">
    <source>
        <dbReference type="ARBA" id="ARBA00023015"/>
    </source>
</evidence>
<protein>
    <submittedName>
        <fullName evidence="5">Phage repressor protein C with HTH and peptisase S24 domain</fullName>
    </submittedName>
</protein>
<dbReference type="Gene3D" id="2.10.109.10">
    <property type="entry name" value="Umud Fragment, subunit A"/>
    <property type="match status" value="1"/>
</dbReference>
<name>A0A7W6EU88_9SPHN</name>
<feature type="domain" description="Peptidase S24/S26A/S26B/S26C" evidence="4">
    <location>
        <begin position="107"/>
        <end position="215"/>
    </location>
</feature>
<keyword evidence="6" id="KW-1185">Reference proteome</keyword>
<dbReference type="Proteomes" id="UP000562395">
    <property type="component" value="Unassembled WGS sequence"/>
</dbReference>
<comment type="caution">
    <text evidence="5">The sequence shown here is derived from an EMBL/GenBank/DDBJ whole genome shotgun (WGS) entry which is preliminary data.</text>
</comment>
<dbReference type="Pfam" id="PF00717">
    <property type="entry name" value="Peptidase_S24"/>
    <property type="match status" value="1"/>
</dbReference>